<dbReference type="PANTHER" id="PTHR38640">
    <property type="entry name" value="GEO09659P1"/>
    <property type="match status" value="1"/>
</dbReference>
<dbReference type="OrthoDB" id="5915502at2759"/>
<organism evidence="2 3">
    <name type="scientific">Caenorhabditis angaria</name>
    <dbReference type="NCBI Taxonomy" id="860376"/>
    <lineage>
        <taxon>Eukaryota</taxon>
        <taxon>Metazoa</taxon>
        <taxon>Ecdysozoa</taxon>
        <taxon>Nematoda</taxon>
        <taxon>Chromadorea</taxon>
        <taxon>Rhabditida</taxon>
        <taxon>Rhabditina</taxon>
        <taxon>Rhabditomorpha</taxon>
        <taxon>Rhabditoidea</taxon>
        <taxon>Rhabditidae</taxon>
        <taxon>Peloderinae</taxon>
        <taxon>Caenorhabditis</taxon>
    </lineage>
</organism>
<dbReference type="Proteomes" id="UP001152747">
    <property type="component" value="Unassembled WGS sequence"/>
</dbReference>
<keyword evidence="3" id="KW-1185">Reference proteome</keyword>
<evidence type="ECO:0000313" key="2">
    <source>
        <dbReference type="EMBL" id="CAI5442347.1"/>
    </source>
</evidence>
<gene>
    <name evidence="2" type="ORF">CAMP_LOCUS4984</name>
</gene>
<dbReference type="PANTHER" id="PTHR38640:SF1">
    <property type="entry name" value="GEO09659P1"/>
    <property type="match status" value="1"/>
</dbReference>
<evidence type="ECO:0000313" key="3">
    <source>
        <dbReference type="Proteomes" id="UP001152747"/>
    </source>
</evidence>
<name>A0A9P1IFM6_9PELO</name>
<sequence length="329" mass="37295">MANQIENVSDLEFSRLKKCLNGIIKHKKTVDEDRKRLGEELSHLDPEDIIKLFQRQNGSIKYNSTLPEKYRKLSVDLDVMYEQFTEFIKNAMGSSDKVKVVSTPLTSLVCDGENDPVLVLRQPENNANGRMFDDAEQTGGRIIEEVAISGDSETIRTVFGESCSIRPQSRFGIDWAKWFPPVTSRTFLSHYLPASGAAFHIIYTIHLFSPNIISGLFSTSDLAVSNTILFTANVGLGFYVYFRRHLHRVNLWERLEFSVLTSTLFNFVSSRAAVSFKAIFPAKTQTWLKTLFATSLSVYLLSRAYRHLAILDAKSSRPSEANEVFTKEL</sequence>
<proteinExistence type="predicted"/>
<feature type="transmembrane region" description="Helical" evidence="1">
    <location>
        <begin position="223"/>
        <end position="242"/>
    </location>
</feature>
<keyword evidence="1" id="KW-0472">Membrane</keyword>
<accession>A0A9P1IFM6</accession>
<protein>
    <submittedName>
        <fullName evidence="2">Uncharacterized protein</fullName>
    </submittedName>
</protein>
<dbReference type="AlphaFoldDB" id="A0A9P1IFM6"/>
<reference evidence="2" key="1">
    <citation type="submission" date="2022-11" db="EMBL/GenBank/DDBJ databases">
        <authorList>
            <person name="Kikuchi T."/>
        </authorList>
    </citation>
    <scope>NUCLEOTIDE SEQUENCE</scope>
    <source>
        <strain evidence="2">PS1010</strain>
    </source>
</reference>
<keyword evidence="1" id="KW-0812">Transmembrane</keyword>
<comment type="caution">
    <text evidence="2">The sequence shown here is derived from an EMBL/GenBank/DDBJ whole genome shotgun (WGS) entry which is preliminary data.</text>
</comment>
<feature type="transmembrane region" description="Helical" evidence="1">
    <location>
        <begin position="197"/>
        <end position="217"/>
    </location>
</feature>
<evidence type="ECO:0000256" key="1">
    <source>
        <dbReference type="SAM" id="Phobius"/>
    </source>
</evidence>
<dbReference type="EMBL" id="CANHGI010000002">
    <property type="protein sequence ID" value="CAI5442347.1"/>
    <property type="molecule type" value="Genomic_DNA"/>
</dbReference>
<keyword evidence="1" id="KW-1133">Transmembrane helix</keyword>